<dbReference type="GO" id="GO:0005759">
    <property type="term" value="C:mitochondrial matrix"/>
    <property type="evidence" value="ECO:0007669"/>
    <property type="project" value="EnsemblFungi"/>
</dbReference>
<dbReference type="OrthoDB" id="16535at2759"/>
<sequence>MVMSLVNRNVARILRNQTRKASAISVSSFVQQQQQQRQQEQSLRIKNYSTEALEHKYHEKLVQKAKAQGFESIDLLKENLKSEIEDKKRTLNRIDPLQELADYEQRMKMASNNAKMTQPRGPVDAAASPAPFKTLDSFLKLEKIKDLSKQEIEFLWRARWANNNQALNAVVPATVFDQMSKHFKAVPTFVLPLPREIKAEASDLQGNNANDSDSQGVELHYIQWQVAGPTTVHCIITSLAEYKLHKEYAKPHTTFQFHTDLAQDKRIVLMNGHVEKDVNVSLQDAQLLLLNIQRFYGAMGEETIPSKQRLQLLHDFGSGSTNFSVEKLISLAQSMDI</sequence>
<reference evidence="5 6" key="1">
    <citation type="submission" date="2014-12" db="EMBL/GenBank/DDBJ databases">
        <authorList>
            <person name="Neuveglise Cecile"/>
        </authorList>
    </citation>
    <scope>NUCLEOTIDE SEQUENCE [LARGE SCALE GENOMIC DNA]</scope>
    <source>
        <strain evidence="5 6">CBS 12615</strain>
    </source>
</reference>
<dbReference type="STRING" id="1245769.A0A0C7MR64"/>
<dbReference type="EMBL" id="LN736364">
    <property type="protein sequence ID" value="CEP62418.1"/>
    <property type="molecule type" value="Genomic_DNA"/>
</dbReference>
<proteinExistence type="inferred from homology"/>
<organism evidence="5 6">
    <name type="scientific">Lachancea lanzarotensis</name>
    <dbReference type="NCBI Taxonomy" id="1245769"/>
    <lineage>
        <taxon>Eukaryota</taxon>
        <taxon>Fungi</taxon>
        <taxon>Dikarya</taxon>
        <taxon>Ascomycota</taxon>
        <taxon>Saccharomycotina</taxon>
        <taxon>Saccharomycetes</taxon>
        <taxon>Saccharomycetales</taxon>
        <taxon>Saccharomycetaceae</taxon>
        <taxon>Lachancea</taxon>
    </lineage>
</organism>
<evidence type="ECO:0000256" key="4">
    <source>
        <dbReference type="ARBA" id="ARBA00023128"/>
    </source>
</evidence>
<protein>
    <submittedName>
        <fullName evidence="5">LALA0S05e05204g1_1</fullName>
    </submittedName>
</protein>
<evidence type="ECO:0000256" key="2">
    <source>
        <dbReference type="ARBA" id="ARBA00009116"/>
    </source>
</evidence>
<dbReference type="PANTHER" id="PTHR13126:SF0">
    <property type="entry name" value="ATP SYNTHASE MITOCHONDRIAL F1 COMPLEX ASSEMBLY FACTOR 1"/>
    <property type="match status" value="1"/>
</dbReference>
<evidence type="ECO:0000256" key="3">
    <source>
        <dbReference type="ARBA" id="ARBA00022946"/>
    </source>
</evidence>
<dbReference type="PANTHER" id="PTHR13126">
    <property type="entry name" value="CHAPERONE ATP11"/>
    <property type="match status" value="1"/>
</dbReference>
<comment type="subcellular location">
    <subcellularLocation>
        <location evidence="1">Mitochondrion</location>
    </subcellularLocation>
</comment>
<evidence type="ECO:0000256" key="1">
    <source>
        <dbReference type="ARBA" id="ARBA00004173"/>
    </source>
</evidence>
<keyword evidence="4" id="KW-0496">Mitochondrion</keyword>
<dbReference type="GO" id="GO:0033615">
    <property type="term" value="P:mitochondrial proton-transporting ATP synthase complex assembly"/>
    <property type="evidence" value="ECO:0007669"/>
    <property type="project" value="EnsemblFungi"/>
</dbReference>
<dbReference type="GO" id="GO:0051082">
    <property type="term" value="F:unfolded protein binding"/>
    <property type="evidence" value="ECO:0007669"/>
    <property type="project" value="EnsemblFungi"/>
</dbReference>
<keyword evidence="3" id="KW-0809">Transit peptide</keyword>
<dbReference type="HOGENOM" id="CLU_054226_2_0_1"/>
<evidence type="ECO:0000313" key="5">
    <source>
        <dbReference type="EMBL" id="CEP62418.1"/>
    </source>
</evidence>
<evidence type="ECO:0000313" key="6">
    <source>
        <dbReference type="Proteomes" id="UP000054304"/>
    </source>
</evidence>
<dbReference type="GeneID" id="34685887"/>
<dbReference type="AlphaFoldDB" id="A0A0C7MR64"/>
<keyword evidence="6" id="KW-1185">Reference proteome</keyword>
<dbReference type="InterPro" id="IPR010591">
    <property type="entry name" value="ATP11"/>
</dbReference>
<gene>
    <name evidence="5" type="ORF">LALA0_S05e05204g</name>
</gene>
<accession>A0A0C7MR64</accession>
<dbReference type="Pfam" id="PF06644">
    <property type="entry name" value="ATP11"/>
    <property type="match status" value="1"/>
</dbReference>
<name>A0A0C7MR64_9SACH</name>
<dbReference type="RefSeq" id="XP_022628644.1">
    <property type="nucleotide sequence ID" value="XM_022772307.1"/>
</dbReference>
<dbReference type="Proteomes" id="UP000054304">
    <property type="component" value="Unassembled WGS sequence"/>
</dbReference>
<comment type="similarity">
    <text evidence="2">Belongs to the ATP11 family.</text>
</comment>